<dbReference type="Proteomes" id="UP000322726">
    <property type="component" value="Chromosome"/>
</dbReference>
<protein>
    <submittedName>
        <fullName evidence="1">ABC transporter, periplasmic substrate-binding protein (DUF1007 domain)</fullName>
    </submittedName>
</protein>
<dbReference type="OrthoDB" id="1679673at2"/>
<sequence length="160" mass="19146">MKKLSLFIFLTISLYAHPHYFLDSSLEVSNENIKNIWKFDRLNSKILMFDFDKNKNKILDEEEKIEFLNSHFFKLKQNNYNIFLANEETEFNIEPKNVDLVFDKKRLSIVFDIPFHLSSDTTICTMDEKIMLAYKLDKLNTNYKTDIQKSEYDYCIGVLK</sequence>
<reference evidence="1 2" key="3">
    <citation type="submission" date="2019-09" db="EMBL/GenBank/DDBJ databases">
        <title>Taxonomic note: a critical rebuttal of the proposed division of the genus Arcobacter into six genera, emended descriptions of Arcobacter anaerophilus and the genus Arcobacter, and an assessment of genus-level boundaries for Epsilonproteobacteria using in silico genomic comparator tools.</title>
        <authorList>
            <person name="On S.L.W."/>
            <person name="Miller W.G."/>
            <person name="Biggs P."/>
            <person name="Cornelius A."/>
            <person name="Vandamme P."/>
        </authorList>
    </citation>
    <scope>NUCLEOTIDE SEQUENCE [LARGE SCALE GENOMIC DNA]</scope>
    <source>
        <strain evidence="1 2">LMG 26638</strain>
    </source>
</reference>
<dbReference type="InterPro" id="IPR010412">
    <property type="entry name" value="DUF1007"/>
</dbReference>
<dbReference type="EMBL" id="CP035928">
    <property type="protein sequence ID" value="QEP33596.1"/>
    <property type="molecule type" value="Genomic_DNA"/>
</dbReference>
<dbReference type="KEGG" id="apai:APAC_0435"/>
<reference evidence="2" key="1">
    <citation type="submission" date="2019-09" db="EMBL/GenBank/DDBJ databases">
        <title>Complete genome sequencing of four Arcobacter species reveals a diverse suite of mobile elements.</title>
        <authorList>
            <person name="On S.L.W."/>
            <person name="Miller W.G."/>
            <person name="Biggs P."/>
            <person name="Cornelius A."/>
            <person name="Vandamme P."/>
        </authorList>
    </citation>
    <scope>NUCLEOTIDE SEQUENCE [LARGE SCALE GENOMIC DNA]</scope>
    <source>
        <strain evidence="2">LMG 26638</strain>
    </source>
</reference>
<organism evidence="1 2">
    <name type="scientific">Malaciobacter pacificus</name>
    <dbReference type="NCBI Taxonomy" id="1080223"/>
    <lineage>
        <taxon>Bacteria</taxon>
        <taxon>Pseudomonadati</taxon>
        <taxon>Campylobacterota</taxon>
        <taxon>Epsilonproteobacteria</taxon>
        <taxon>Campylobacterales</taxon>
        <taxon>Arcobacteraceae</taxon>
        <taxon>Malaciobacter</taxon>
    </lineage>
</organism>
<accession>A0A5C2H8P9</accession>
<reference evidence="1 2" key="2">
    <citation type="submission" date="2019-09" db="EMBL/GenBank/DDBJ databases">
        <title>Complete genome sequencing of four Arcobacter species reveals a diverse suite of mobile elements.</title>
        <authorList>
            <person name="Miller W.G."/>
            <person name="Yee E."/>
            <person name="Bono J.L."/>
        </authorList>
    </citation>
    <scope>NUCLEOTIDE SEQUENCE [LARGE SCALE GENOMIC DNA]</scope>
    <source>
        <strain evidence="1 2">LMG 26638</strain>
    </source>
</reference>
<proteinExistence type="predicted"/>
<evidence type="ECO:0000313" key="1">
    <source>
        <dbReference type="EMBL" id="QEP33596.1"/>
    </source>
</evidence>
<evidence type="ECO:0000313" key="2">
    <source>
        <dbReference type="Proteomes" id="UP000322726"/>
    </source>
</evidence>
<keyword evidence="2" id="KW-1185">Reference proteome</keyword>
<name>A0A5C2H8P9_9BACT</name>
<dbReference type="RefSeq" id="WP_130232557.1">
    <property type="nucleotide sequence ID" value="NZ_BMEF01000028.1"/>
</dbReference>
<dbReference type="Pfam" id="PF06226">
    <property type="entry name" value="DUF1007"/>
    <property type="match status" value="1"/>
</dbReference>
<dbReference type="AlphaFoldDB" id="A0A5C2H8P9"/>
<gene>
    <name evidence="1" type="ORF">APAC_0435</name>
</gene>